<evidence type="ECO:0000256" key="1">
    <source>
        <dbReference type="SAM" id="SignalP"/>
    </source>
</evidence>
<feature type="signal peptide" evidence="1">
    <location>
        <begin position="1"/>
        <end position="29"/>
    </location>
</feature>
<gene>
    <name evidence="2" type="ORF">ABN611_29340</name>
</gene>
<keyword evidence="1" id="KW-0732">Signal</keyword>
<accession>A0AAU7T7C4</accession>
<name>A0AAU7T7C4_9ACTN</name>
<sequence length="316" mass="32775">MFRKTVGLASAGMLAVGLGAAALAPAAQAKPSATDSTTSTTSTTAACALRLGSVTSTGAFTSRMINATSPITVGGVRGTAGVFPANQVQHISTFYGAPLGSGESRSGLTVMGGALYSSSFVVDGQSQLDPHYPHNNLRIGGGWSNYRWIEQSILQPANAGNPARVLLYGQHSDGTTRRWVSDGGSWRVTSGVGGLSTVKGIAVIGRTATTETFIANTRAGALVSLTWPTSYMSAPTSKVVRGSTWQRFEKLIATKCGTNGTLLLGIDKDTRTGHLYAVGHANGTATAIRSLGQVPLTFSDPQYFRIAPKYDVLNGG</sequence>
<reference evidence="2" key="1">
    <citation type="submission" date="2024-06" db="EMBL/GenBank/DDBJ databases">
        <title>Kribbella sp. strain HUAS MG21 genome sequences.</title>
        <authorList>
            <person name="Mo P."/>
        </authorList>
    </citation>
    <scope>NUCLEOTIDE SEQUENCE</scope>
    <source>
        <strain evidence="2">HUAS MG21</strain>
    </source>
</reference>
<organism evidence="2">
    <name type="scientific">Kribbella sp. HUAS MG21</name>
    <dbReference type="NCBI Taxonomy" id="3160966"/>
    <lineage>
        <taxon>Bacteria</taxon>
        <taxon>Bacillati</taxon>
        <taxon>Actinomycetota</taxon>
        <taxon>Actinomycetes</taxon>
        <taxon>Propionibacteriales</taxon>
        <taxon>Kribbellaceae</taxon>
        <taxon>Kribbella</taxon>
    </lineage>
</organism>
<evidence type="ECO:0000313" key="2">
    <source>
        <dbReference type="EMBL" id="XBV22657.1"/>
    </source>
</evidence>
<dbReference type="AlphaFoldDB" id="A0AAU7T7C4"/>
<dbReference type="RefSeq" id="WP_350275496.1">
    <property type="nucleotide sequence ID" value="NZ_CP158165.1"/>
</dbReference>
<proteinExistence type="predicted"/>
<dbReference type="EMBL" id="CP158165">
    <property type="protein sequence ID" value="XBV22657.1"/>
    <property type="molecule type" value="Genomic_DNA"/>
</dbReference>
<protein>
    <submittedName>
        <fullName evidence="2">Uncharacterized protein</fullName>
    </submittedName>
</protein>
<feature type="chain" id="PRO_5043436995" evidence="1">
    <location>
        <begin position="30"/>
        <end position="316"/>
    </location>
</feature>